<dbReference type="GO" id="GO:0006508">
    <property type="term" value="P:proteolysis"/>
    <property type="evidence" value="ECO:0007669"/>
    <property type="project" value="UniProtKB-KW"/>
</dbReference>
<dbReference type="InterPro" id="IPR053724">
    <property type="entry name" value="OMP_A26_sf"/>
</dbReference>
<dbReference type="GO" id="GO:0009279">
    <property type="term" value="C:cell outer membrane"/>
    <property type="evidence" value="ECO:0007669"/>
    <property type="project" value="InterPro"/>
</dbReference>
<dbReference type="AlphaFoldDB" id="A0A841RIB4"/>
<dbReference type="Gene3D" id="2.40.128.90">
    <property type="entry name" value="OMPT-like"/>
    <property type="match status" value="1"/>
</dbReference>
<organism evidence="1 2">
    <name type="scientific">Spirochaeta isovalerica</name>
    <dbReference type="NCBI Taxonomy" id="150"/>
    <lineage>
        <taxon>Bacteria</taxon>
        <taxon>Pseudomonadati</taxon>
        <taxon>Spirochaetota</taxon>
        <taxon>Spirochaetia</taxon>
        <taxon>Spirochaetales</taxon>
        <taxon>Spirochaetaceae</taxon>
        <taxon>Spirochaeta</taxon>
    </lineage>
</organism>
<proteinExistence type="predicted"/>
<dbReference type="InterPro" id="IPR020080">
    <property type="entry name" value="OM_adhesin/peptidase_omptin"/>
</dbReference>
<keyword evidence="1" id="KW-0378">Hydrolase</keyword>
<evidence type="ECO:0000313" key="1">
    <source>
        <dbReference type="EMBL" id="MBB6482489.1"/>
    </source>
</evidence>
<accession>A0A841RIB4</accession>
<dbReference type="SUPFAM" id="SSF69917">
    <property type="entry name" value="OMPT-like"/>
    <property type="match status" value="1"/>
</dbReference>
<dbReference type="RefSeq" id="WP_184748728.1">
    <property type="nucleotide sequence ID" value="NZ_JACHGJ010000013.1"/>
</dbReference>
<comment type="caution">
    <text evidence="1">The sequence shown here is derived from an EMBL/GenBank/DDBJ whole genome shotgun (WGS) entry which is preliminary data.</text>
</comment>
<protein>
    <submittedName>
        <fullName evidence="1">Outer membrane protease</fullName>
    </submittedName>
</protein>
<dbReference type="InterPro" id="IPR000036">
    <property type="entry name" value="Peptidase_A26_omptin"/>
</dbReference>
<dbReference type="EMBL" id="JACHGJ010000013">
    <property type="protein sequence ID" value="MBB6482489.1"/>
    <property type="molecule type" value="Genomic_DNA"/>
</dbReference>
<reference evidence="1 2" key="1">
    <citation type="submission" date="2020-08" db="EMBL/GenBank/DDBJ databases">
        <title>Genomic Encyclopedia of Type Strains, Phase IV (KMG-IV): sequencing the most valuable type-strain genomes for metagenomic binning, comparative biology and taxonomic classification.</title>
        <authorList>
            <person name="Goeker M."/>
        </authorList>
    </citation>
    <scope>NUCLEOTIDE SEQUENCE [LARGE SCALE GENOMIC DNA]</scope>
    <source>
        <strain evidence="1 2">DSM 2461</strain>
    </source>
</reference>
<keyword evidence="1" id="KW-0645">Protease</keyword>
<name>A0A841RIB4_9SPIO</name>
<sequence length="317" mass="35642">MAFDSLEGAILPEGNMFGITVEPSFGFLYGQSREIVFDTGDESTQGMSSSNGYYLSELIWDITDVLYTGMSASLNFQNRVYVNFGIWKAVTDGSGYMNDYDWVLQDKYGAYNILHDRDGKTDLSHWSLSTVDIVNSVLIDANGSYDFLENPNWSLLSVMGYKYLFWDWTDSIIDSEYDGIEDVIEVGTNGIDYRLALHIPYIGLRGGYRSRYGFFLKANIGYSPFVFGMDHDHHILRGLHFYDRTYFGQYLSGTLEAGIQLSPLFSLKFLISGEYLFESKGITYAYYDSGTPAGTFPGGAGIQYQSLSLSLNAAFSF</sequence>
<keyword evidence="2" id="KW-1185">Reference proteome</keyword>
<dbReference type="Pfam" id="PF01278">
    <property type="entry name" value="Omptin"/>
    <property type="match status" value="1"/>
</dbReference>
<dbReference type="Proteomes" id="UP000587760">
    <property type="component" value="Unassembled WGS sequence"/>
</dbReference>
<dbReference type="GO" id="GO:0004190">
    <property type="term" value="F:aspartic-type endopeptidase activity"/>
    <property type="evidence" value="ECO:0007669"/>
    <property type="project" value="InterPro"/>
</dbReference>
<gene>
    <name evidence="1" type="ORF">HNR50_004189</name>
</gene>
<evidence type="ECO:0000313" key="2">
    <source>
        <dbReference type="Proteomes" id="UP000587760"/>
    </source>
</evidence>